<evidence type="ECO:0000256" key="8">
    <source>
        <dbReference type="ARBA" id="ARBA00023163"/>
    </source>
</evidence>
<dbReference type="PROSITE" id="PS50157">
    <property type="entry name" value="ZINC_FINGER_C2H2_2"/>
    <property type="match status" value="8"/>
</dbReference>
<dbReference type="SUPFAM" id="SSF57667">
    <property type="entry name" value="beta-beta-alpha zinc fingers"/>
    <property type="match status" value="5"/>
</dbReference>
<evidence type="ECO:0000256" key="4">
    <source>
        <dbReference type="ARBA" id="ARBA00022771"/>
    </source>
</evidence>
<dbReference type="PANTHER" id="PTHR24388">
    <property type="entry name" value="ZINC FINGER PROTEIN"/>
    <property type="match status" value="1"/>
</dbReference>
<evidence type="ECO:0000313" key="14">
    <source>
        <dbReference type="EMBL" id="KAJ9594838.1"/>
    </source>
</evidence>
<organism evidence="14 15">
    <name type="scientific">Diploptera punctata</name>
    <name type="common">Pacific beetle cockroach</name>
    <dbReference type="NCBI Taxonomy" id="6984"/>
    <lineage>
        <taxon>Eukaryota</taxon>
        <taxon>Metazoa</taxon>
        <taxon>Ecdysozoa</taxon>
        <taxon>Arthropoda</taxon>
        <taxon>Hexapoda</taxon>
        <taxon>Insecta</taxon>
        <taxon>Pterygota</taxon>
        <taxon>Neoptera</taxon>
        <taxon>Polyneoptera</taxon>
        <taxon>Dictyoptera</taxon>
        <taxon>Blattodea</taxon>
        <taxon>Blaberoidea</taxon>
        <taxon>Blaberidae</taxon>
        <taxon>Diplopterinae</taxon>
        <taxon>Diploptera</taxon>
    </lineage>
</organism>
<protein>
    <recommendedName>
        <fullName evidence="13">C2H2-type domain-containing protein</fullName>
    </recommendedName>
</protein>
<dbReference type="FunFam" id="3.30.160.60:FF:002452">
    <property type="entry name" value="zinc finger protein 142 isoform X4"/>
    <property type="match status" value="1"/>
</dbReference>
<dbReference type="SMART" id="SM00355">
    <property type="entry name" value="ZnF_C2H2"/>
    <property type="match status" value="11"/>
</dbReference>
<dbReference type="FunFam" id="3.30.160.60:FF:000072">
    <property type="entry name" value="zinc finger protein 143 isoform X1"/>
    <property type="match status" value="1"/>
</dbReference>
<evidence type="ECO:0000256" key="3">
    <source>
        <dbReference type="ARBA" id="ARBA00022737"/>
    </source>
</evidence>
<dbReference type="PANTHER" id="PTHR24388:SF54">
    <property type="entry name" value="PROTEIN ESCARGOT"/>
    <property type="match status" value="1"/>
</dbReference>
<keyword evidence="3" id="KW-0677">Repeat</keyword>
<feature type="domain" description="C2H2-type" evidence="13">
    <location>
        <begin position="462"/>
        <end position="491"/>
    </location>
</feature>
<evidence type="ECO:0000256" key="7">
    <source>
        <dbReference type="ARBA" id="ARBA00023125"/>
    </source>
</evidence>
<dbReference type="Pfam" id="PF00096">
    <property type="entry name" value="zf-C2H2"/>
    <property type="match status" value="3"/>
</dbReference>
<dbReference type="InterPro" id="IPR050527">
    <property type="entry name" value="Snail/Krueppel_Znf"/>
</dbReference>
<proteinExistence type="inferred from homology"/>
<dbReference type="FunFam" id="3.30.160.60:FF:002343">
    <property type="entry name" value="Zinc finger protein 33A"/>
    <property type="match status" value="1"/>
</dbReference>
<feature type="compositionally biased region" description="Basic and acidic residues" evidence="12">
    <location>
        <begin position="734"/>
        <end position="769"/>
    </location>
</feature>
<keyword evidence="7" id="KW-0238">DNA-binding</keyword>
<evidence type="ECO:0000256" key="1">
    <source>
        <dbReference type="ARBA" id="ARBA00004123"/>
    </source>
</evidence>
<feature type="domain" description="C2H2-type" evidence="13">
    <location>
        <begin position="643"/>
        <end position="670"/>
    </location>
</feature>
<feature type="compositionally biased region" description="Low complexity" evidence="12">
    <location>
        <begin position="695"/>
        <end position="706"/>
    </location>
</feature>
<dbReference type="EMBL" id="JASPKZ010002713">
    <property type="protein sequence ID" value="KAJ9594838.1"/>
    <property type="molecule type" value="Genomic_DNA"/>
</dbReference>
<feature type="domain" description="C2H2-type" evidence="13">
    <location>
        <begin position="406"/>
        <end position="433"/>
    </location>
</feature>
<dbReference type="GO" id="GO:0000978">
    <property type="term" value="F:RNA polymerase II cis-regulatory region sequence-specific DNA binding"/>
    <property type="evidence" value="ECO:0007669"/>
    <property type="project" value="TreeGrafter"/>
</dbReference>
<keyword evidence="9" id="KW-0539">Nucleus</keyword>
<feature type="region of interest" description="Disordered" evidence="12">
    <location>
        <begin position="733"/>
        <end position="778"/>
    </location>
</feature>
<keyword evidence="4 11" id="KW-0863">Zinc-finger</keyword>
<evidence type="ECO:0000256" key="11">
    <source>
        <dbReference type="PROSITE-ProRule" id="PRU00042"/>
    </source>
</evidence>
<comment type="subcellular location">
    <subcellularLocation>
        <location evidence="1">Nucleus</location>
    </subcellularLocation>
</comment>
<dbReference type="InterPro" id="IPR036236">
    <property type="entry name" value="Znf_C2H2_sf"/>
</dbReference>
<keyword evidence="8" id="KW-0804">Transcription</keyword>
<feature type="domain" description="C2H2-type" evidence="13">
    <location>
        <begin position="549"/>
        <end position="576"/>
    </location>
</feature>
<name>A0AAD8ELN0_DIPPU</name>
<feature type="region of interest" description="Disordered" evidence="12">
    <location>
        <begin position="597"/>
        <end position="626"/>
    </location>
</feature>
<feature type="domain" description="C2H2-type" evidence="13">
    <location>
        <begin position="378"/>
        <end position="405"/>
    </location>
</feature>
<feature type="domain" description="C2H2-type" evidence="13">
    <location>
        <begin position="348"/>
        <end position="377"/>
    </location>
</feature>
<dbReference type="PROSITE" id="PS00028">
    <property type="entry name" value="ZINC_FINGER_C2H2_1"/>
    <property type="match status" value="4"/>
</dbReference>
<keyword evidence="6" id="KW-0805">Transcription regulation</keyword>
<dbReference type="Gene3D" id="3.30.160.60">
    <property type="entry name" value="Classic Zinc Finger"/>
    <property type="match status" value="8"/>
</dbReference>
<evidence type="ECO:0000256" key="2">
    <source>
        <dbReference type="ARBA" id="ARBA00022723"/>
    </source>
</evidence>
<dbReference type="InterPro" id="IPR013087">
    <property type="entry name" value="Znf_C2H2_type"/>
</dbReference>
<feature type="compositionally biased region" description="Basic residues" evidence="12">
    <location>
        <begin position="597"/>
        <end position="611"/>
    </location>
</feature>
<accession>A0AAD8ELN0</accession>
<keyword evidence="2" id="KW-0479">Metal-binding</keyword>
<evidence type="ECO:0000256" key="10">
    <source>
        <dbReference type="ARBA" id="ARBA00037948"/>
    </source>
</evidence>
<gene>
    <name evidence="14" type="ORF">L9F63_013875</name>
</gene>
<evidence type="ECO:0000259" key="13">
    <source>
        <dbReference type="PROSITE" id="PS50157"/>
    </source>
</evidence>
<comment type="caution">
    <text evidence="14">The sequence shown here is derived from an EMBL/GenBank/DDBJ whole genome shotgun (WGS) entry which is preliminary data.</text>
</comment>
<evidence type="ECO:0000256" key="9">
    <source>
        <dbReference type="ARBA" id="ARBA00023242"/>
    </source>
</evidence>
<feature type="region of interest" description="Disordered" evidence="12">
    <location>
        <begin position="683"/>
        <end position="717"/>
    </location>
</feature>
<feature type="non-terminal residue" evidence="14">
    <location>
        <position position="1"/>
    </location>
</feature>
<reference evidence="14" key="2">
    <citation type="submission" date="2023-05" db="EMBL/GenBank/DDBJ databases">
        <authorList>
            <person name="Fouks B."/>
        </authorList>
    </citation>
    <scope>NUCLEOTIDE SEQUENCE</scope>
    <source>
        <strain evidence="14">Stay&amp;Tobe</strain>
        <tissue evidence="14">Testes</tissue>
    </source>
</reference>
<evidence type="ECO:0000256" key="5">
    <source>
        <dbReference type="ARBA" id="ARBA00022833"/>
    </source>
</evidence>
<keyword evidence="5" id="KW-0862">Zinc</keyword>
<feature type="domain" description="C2H2-type" evidence="13">
    <location>
        <begin position="577"/>
        <end position="605"/>
    </location>
</feature>
<dbReference type="Pfam" id="PF13912">
    <property type="entry name" value="zf-C2H2_6"/>
    <property type="match status" value="2"/>
</dbReference>
<feature type="region of interest" description="Disordered" evidence="12">
    <location>
        <begin position="883"/>
        <end position="913"/>
    </location>
</feature>
<dbReference type="GO" id="GO:0008270">
    <property type="term" value="F:zinc ion binding"/>
    <property type="evidence" value="ECO:0007669"/>
    <property type="project" value="UniProtKB-KW"/>
</dbReference>
<dbReference type="GO" id="GO:0000981">
    <property type="term" value="F:DNA-binding transcription factor activity, RNA polymerase II-specific"/>
    <property type="evidence" value="ECO:0007669"/>
    <property type="project" value="TreeGrafter"/>
</dbReference>
<evidence type="ECO:0000256" key="6">
    <source>
        <dbReference type="ARBA" id="ARBA00023015"/>
    </source>
</evidence>
<feature type="domain" description="C2H2-type" evidence="13">
    <location>
        <begin position="434"/>
        <end position="461"/>
    </location>
</feature>
<dbReference type="GO" id="GO:0005634">
    <property type="term" value="C:nucleus"/>
    <property type="evidence" value="ECO:0007669"/>
    <property type="project" value="UniProtKB-SubCell"/>
</dbReference>
<sequence>MNIPITTVGSQVYATQKITQLSVANKKIYMRRVQFPSVESTPFQNISSASHDDVHICGACKQNFSDINLFVEHKRTGCIRNNLKTTPAILGQPTLGYISTTAGAEDSASPLGPPIFGVIVDGSNLSVQSSSGTSKQNVPARENGESHILRSRLLGIQNEQQMTTIHQQNVGTNSAGMQTIVMQQQPRREFQIDEEAVASILANQLANEDVSPHTNLSPSRSGPILVLGNMDNDMILQESREHLDLGHIGLPGEEAVSLEIPSDKATCSGKDGGNLEANPQVNRAIGNLSRKTVPREAKEVLWTQATEKTSTDIQGQPVVQPMASVATDMTASTITLSTTSRSRTKKRHDCTFVGCSFSTCYLKDLIRHTRRHTGERPFKCDTCQKTFNRGDKLQMHLRIHSGVKPHRCDQCGYATIDSGSLRKHMRIHNDERPYKCQICPYRSRDSSQLTVHLRTHTGDNPFVCPYDSCSSAFKTSSDLKRHARMHTGEKPFACEFCDYKCVGIWPNLRVHLRLNHTEVKPVPCNTCNHVSTSKRAAKEHEIVHADEVLKCGVCAYTTISTYNMKNHMRTHCQEKPYSCKQCSYTCRVQRNLKSHVKKKHTDTRVTKKVKNNSKDSTSGKAGSFPRILPKPLAHSKPFCYKSYRCTSCDAAFVREDSWRSHMRQHQIQDTYPSRAVAIPPVPAAENKLDPKKTSTTETSDQQTKTTLLESDNLQPPSELLEQDSFMISLDTQNEEAKGNSKVDKQPQKSKDASKHPESSNKSKAKENSDKSPTLNDNVDDSLRNAEILASLNQGTPILVAGRCGQYIIPTDQNHNGAASSFSSARDFRRFPAMLPPSLHSTNVCHPHLLQILPNIVLPSHLRGLNLNAMFVFTVTGSYPNAKPPTWSARPVRHGRPNQSSLNTNYDRPTGYIS</sequence>
<dbReference type="AlphaFoldDB" id="A0AAD8ELN0"/>
<dbReference type="Proteomes" id="UP001233999">
    <property type="component" value="Unassembled WGS sequence"/>
</dbReference>
<reference evidence="14" key="1">
    <citation type="journal article" date="2023" name="IScience">
        <title>Live-bearing cockroach genome reveals convergent evolutionary mechanisms linked to viviparity in insects and beyond.</title>
        <authorList>
            <person name="Fouks B."/>
            <person name="Harrison M.C."/>
            <person name="Mikhailova A.A."/>
            <person name="Marchal E."/>
            <person name="English S."/>
            <person name="Carruthers M."/>
            <person name="Jennings E.C."/>
            <person name="Chiamaka E.L."/>
            <person name="Frigard R.A."/>
            <person name="Pippel M."/>
            <person name="Attardo G.M."/>
            <person name="Benoit J.B."/>
            <person name="Bornberg-Bauer E."/>
            <person name="Tobe S.S."/>
        </authorList>
    </citation>
    <scope>NUCLEOTIDE SEQUENCE</scope>
    <source>
        <strain evidence="14">Stay&amp;Tobe</strain>
    </source>
</reference>
<evidence type="ECO:0000313" key="15">
    <source>
        <dbReference type="Proteomes" id="UP001233999"/>
    </source>
</evidence>
<comment type="similarity">
    <text evidence="10">Belongs to the snail C2H2-type zinc-finger protein family.</text>
</comment>
<evidence type="ECO:0000256" key="12">
    <source>
        <dbReference type="SAM" id="MobiDB-lite"/>
    </source>
</evidence>
<feature type="compositionally biased region" description="Polar residues" evidence="12">
    <location>
        <begin position="896"/>
        <end position="913"/>
    </location>
</feature>
<dbReference type="FunFam" id="3.30.160.60:FF:000255">
    <property type="entry name" value="Zinc finger and AT-hook domain containing"/>
    <property type="match status" value="1"/>
</dbReference>
<keyword evidence="15" id="KW-1185">Reference proteome</keyword>